<dbReference type="EMBL" id="PZKG01000231">
    <property type="protein sequence ID" value="PTE19542.1"/>
    <property type="molecule type" value="Genomic_DNA"/>
</dbReference>
<dbReference type="Proteomes" id="UP000241010">
    <property type="component" value="Unassembled WGS sequence"/>
</dbReference>
<sequence length="61" mass="6586">MLLKIALIFLAVMLGLSMLFKIRPSLGAPRRKAKLTKPVICGHCGQFILGKGGCDCQSRKG</sequence>
<organism evidence="1 2">
    <name type="scientific">Cereibacter changlensis JA139</name>
    <dbReference type="NCBI Taxonomy" id="1188249"/>
    <lineage>
        <taxon>Bacteria</taxon>
        <taxon>Pseudomonadati</taxon>
        <taxon>Pseudomonadota</taxon>
        <taxon>Alphaproteobacteria</taxon>
        <taxon>Rhodobacterales</taxon>
        <taxon>Paracoccaceae</taxon>
        <taxon>Cereibacter</taxon>
    </lineage>
</organism>
<evidence type="ECO:0000313" key="2">
    <source>
        <dbReference type="Proteomes" id="UP000241010"/>
    </source>
</evidence>
<reference evidence="1 2" key="1">
    <citation type="submission" date="2018-03" db="EMBL/GenBank/DDBJ databases">
        <title>Cereibacter changlensis.</title>
        <authorList>
            <person name="Meyer T.E."/>
            <person name="Miller S."/>
            <person name="Lodha T."/>
            <person name="Gandham S."/>
            <person name="Chintalapati S."/>
            <person name="Chintalapati V.R."/>
        </authorList>
    </citation>
    <scope>NUCLEOTIDE SEQUENCE [LARGE SCALE GENOMIC DNA]</scope>
    <source>
        <strain evidence="1 2">JA139</strain>
    </source>
</reference>
<keyword evidence="2" id="KW-1185">Reference proteome</keyword>
<gene>
    <name evidence="1" type="ORF">C5F48_22360</name>
</gene>
<evidence type="ECO:0000313" key="1">
    <source>
        <dbReference type="EMBL" id="PTE19542.1"/>
    </source>
</evidence>
<dbReference type="OrthoDB" id="7866398at2"/>
<dbReference type="AlphaFoldDB" id="A0A2T4JNQ3"/>
<accession>A0A2T4JNQ3</accession>
<protein>
    <submittedName>
        <fullName evidence="1">Uncharacterized protein</fullName>
    </submittedName>
</protein>
<dbReference type="RefSeq" id="WP_107665945.1">
    <property type="nucleotide sequence ID" value="NZ_PZKG01000231.1"/>
</dbReference>
<name>A0A2T4JNQ3_9RHOB</name>
<comment type="caution">
    <text evidence="1">The sequence shown here is derived from an EMBL/GenBank/DDBJ whole genome shotgun (WGS) entry which is preliminary data.</text>
</comment>
<proteinExistence type="predicted"/>